<proteinExistence type="predicted"/>
<gene>
    <name evidence="2" type="ORF">SBAD_LOCUS591</name>
</gene>
<reference evidence="4" key="1">
    <citation type="submission" date="2016-06" db="UniProtKB">
        <authorList>
            <consortium name="WormBaseParasite"/>
        </authorList>
    </citation>
    <scope>IDENTIFICATION</scope>
</reference>
<accession>A0A183IAE7</accession>
<organism evidence="4">
    <name type="scientific">Soboliphyme baturini</name>
    <dbReference type="NCBI Taxonomy" id="241478"/>
    <lineage>
        <taxon>Eukaryota</taxon>
        <taxon>Metazoa</taxon>
        <taxon>Ecdysozoa</taxon>
        <taxon>Nematoda</taxon>
        <taxon>Enoplea</taxon>
        <taxon>Dorylaimia</taxon>
        <taxon>Dioctophymatida</taxon>
        <taxon>Dioctophymatoidea</taxon>
        <taxon>Soboliphymatidae</taxon>
        <taxon>Soboliphyme</taxon>
    </lineage>
</organism>
<dbReference type="EMBL" id="UZAM01002050">
    <property type="protein sequence ID" value="VDO85517.1"/>
    <property type="molecule type" value="Genomic_DNA"/>
</dbReference>
<dbReference type="AlphaFoldDB" id="A0A183IAE7"/>
<keyword evidence="3" id="KW-1185">Reference proteome</keyword>
<dbReference type="WBParaSite" id="SBAD_0000061301-mRNA-1">
    <property type="protein sequence ID" value="SBAD_0000061301-mRNA-1"/>
    <property type="gene ID" value="SBAD_0000061301"/>
</dbReference>
<sequence>MWPKGCMQLSPALPVQLLSKGMVSTWYQGQSRAVKLRVPPSGEFGKQASEAGSLSTQAGLRGRGMSDLATQAWPHPRPEVRAGLRPPRPRPASGPGFGACRGEESGNSLKGAR</sequence>
<evidence type="ECO:0000256" key="1">
    <source>
        <dbReference type="SAM" id="MobiDB-lite"/>
    </source>
</evidence>
<reference evidence="2 3" key="2">
    <citation type="submission" date="2018-11" db="EMBL/GenBank/DDBJ databases">
        <authorList>
            <consortium name="Pathogen Informatics"/>
        </authorList>
    </citation>
    <scope>NUCLEOTIDE SEQUENCE [LARGE SCALE GENOMIC DNA]</scope>
</reference>
<evidence type="ECO:0000313" key="4">
    <source>
        <dbReference type="WBParaSite" id="SBAD_0000061301-mRNA-1"/>
    </source>
</evidence>
<feature type="region of interest" description="Disordered" evidence="1">
    <location>
        <begin position="40"/>
        <end position="113"/>
    </location>
</feature>
<evidence type="ECO:0000313" key="3">
    <source>
        <dbReference type="Proteomes" id="UP000270296"/>
    </source>
</evidence>
<dbReference type="Proteomes" id="UP000270296">
    <property type="component" value="Unassembled WGS sequence"/>
</dbReference>
<name>A0A183IAE7_9BILA</name>
<protein>
    <submittedName>
        <fullName evidence="4">cDNA</fullName>
    </submittedName>
</protein>
<evidence type="ECO:0000313" key="2">
    <source>
        <dbReference type="EMBL" id="VDO85517.1"/>
    </source>
</evidence>